<protein>
    <submittedName>
        <fullName evidence="2">Uncharacterized protein</fullName>
    </submittedName>
</protein>
<evidence type="ECO:0000313" key="2">
    <source>
        <dbReference type="EMBL" id="CAK9315627.1"/>
    </source>
</evidence>
<proteinExistence type="predicted"/>
<dbReference type="Proteomes" id="UP001642487">
    <property type="component" value="Chromosome 2"/>
</dbReference>
<gene>
    <name evidence="2" type="ORF">CITCOLO1_LOCUS7428</name>
</gene>
<keyword evidence="3" id="KW-1185">Reference proteome</keyword>
<feature type="region of interest" description="Disordered" evidence="1">
    <location>
        <begin position="1"/>
        <end position="39"/>
    </location>
</feature>
<sequence>MRVVSPSIQREGAKVTNKNNGSEDDDQTNIKNEKKKGSENQDLVLQRRLCLFRPLTNKGSCRVGVSVESFATHPKGIQGIHPNDACHKLNVYKDAKPVK</sequence>
<accession>A0ABP0Y6L5</accession>
<organism evidence="2 3">
    <name type="scientific">Citrullus colocynthis</name>
    <name type="common">colocynth</name>
    <dbReference type="NCBI Taxonomy" id="252529"/>
    <lineage>
        <taxon>Eukaryota</taxon>
        <taxon>Viridiplantae</taxon>
        <taxon>Streptophyta</taxon>
        <taxon>Embryophyta</taxon>
        <taxon>Tracheophyta</taxon>
        <taxon>Spermatophyta</taxon>
        <taxon>Magnoliopsida</taxon>
        <taxon>eudicotyledons</taxon>
        <taxon>Gunneridae</taxon>
        <taxon>Pentapetalae</taxon>
        <taxon>rosids</taxon>
        <taxon>fabids</taxon>
        <taxon>Cucurbitales</taxon>
        <taxon>Cucurbitaceae</taxon>
        <taxon>Benincaseae</taxon>
        <taxon>Citrullus</taxon>
    </lineage>
</organism>
<evidence type="ECO:0000313" key="3">
    <source>
        <dbReference type="Proteomes" id="UP001642487"/>
    </source>
</evidence>
<evidence type="ECO:0000256" key="1">
    <source>
        <dbReference type="SAM" id="MobiDB-lite"/>
    </source>
</evidence>
<name>A0ABP0Y6L5_9ROSI</name>
<dbReference type="EMBL" id="OZ021736">
    <property type="protein sequence ID" value="CAK9315627.1"/>
    <property type="molecule type" value="Genomic_DNA"/>
</dbReference>
<reference evidence="2 3" key="1">
    <citation type="submission" date="2024-03" db="EMBL/GenBank/DDBJ databases">
        <authorList>
            <person name="Gkanogiannis A."/>
            <person name="Becerra Lopez-Lavalle L."/>
        </authorList>
    </citation>
    <scope>NUCLEOTIDE SEQUENCE [LARGE SCALE GENOMIC DNA]</scope>
</reference>